<reference evidence="4 5" key="1">
    <citation type="submission" date="2019-04" db="EMBL/GenBank/DDBJ databases">
        <title>Friends and foes A comparative genomics study of 23 Aspergillus species from section Flavi.</title>
        <authorList>
            <consortium name="DOE Joint Genome Institute"/>
            <person name="Kjaerbolling I."/>
            <person name="Vesth T."/>
            <person name="Frisvad J.C."/>
            <person name="Nybo J.L."/>
            <person name="Theobald S."/>
            <person name="Kildgaard S."/>
            <person name="Isbrandt T."/>
            <person name="Kuo A."/>
            <person name="Sato A."/>
            <person name="Lyhne E.K."/>
            <person name="Kogle M.E."/>
            <person name="Wiebenga A."/>
            <person name="Kun R.S."/>
            <person name="Lubbers R.J."/>
            <person name="Makela M.R."/>
            <person name="Barry K."/>
            <person name="Chovatia M."/>
            <person name="Clum A."/>
            <person name="Daum C."/>
            <person name="Haridas S."/>
            <person name="He G."/>
            <person name="LaButti K."/>
            <person name="Lipzen A."/>
            <person name="Mondo S."/>
            <person name="Riley R."/>
            <person name="Salamov A."/>
            <person name="Simmons B.A."/>
            <person name="Magnuson J.K."/>
            <person name="Henrissat B."/>
            <person name="Mortensen U.H."/>
            <person name="Larsen T.O."/>
            <person name="Devries R.P."/>
            <person name="Grigoriev I.V."/>
            <person name="Machida M."/>
            <person name="Baker S.E."/>
            <person name="Andersen M.R."/>
        </authorList>
    </citation>
    <scope>NUCLEOTIDE SEQUENCE [LARGE SCALE GENOMIC DNA]</scope>
    <source>
        <strain evidence="4 5">CBS 151.66</strain>
    </source>
</reference>
<accession>A0A5N5XF24</accession>
<keyword evidence="2 3" id="KW-0040">ANK repeat</keyword>
<dbReference type="Pfam" id="PF12796">
    <property type="entry name" value="Ank_2"/>
    <property type="match status" value="1"/>
</dbReference>
<feature type="repeat" description="ANK" evidence="3">
    <location>
        <begin position="254"/>
        <end position="286"/>
    </location>
</feature>
<dbReference type="EMBL" id="ML732155">
    <property type="protein sequence ID" value="KAB8078775.1"/>
    <property type="molecule type" value="Genomic_DNA"/>
</dbReference>
<dbReference type="SUPFAM" id="SSF48403">
    <property type="entry name" value="Ankyrin repeat"/>
    <property type="match status" value="1"/>
</dbReference>
<dbReference type="GO" id="GO:0005737">
    <property type="term" value="C:cytoplasm"/>
    <property type="evidence" value="ECO:0007669"/>
    <property type="project" value="TreeGrafter"/>
</dbReference>
<name>A0A5N5XF24_9EURO</name>
<gene>
    <name evidence="4" type="ORF">BDV29DRAFT_152416</name>
</gene>
<keyword evidence="5" id="KW-1185">Reference proteome</keyword>
<dbReference type="InterPro" id="IPR036770">
    <property type="entry name" value="Ankyrin_rpt-contain_sf"/>
</dbReference>
<keyword evidence="1" id="KW-0677">Repeat</keyword>
<evidence type="ECO:0000256" key="3">
    <source>
        <dbReference type="PROSITE-ProRule" id="PRU00023"/>
    </source>
</evidence>
<dbReference type="SMART" id="SM00248">
    <property type="entry name" value="ANK"/>
    <property type="match status" value="5"/>
</dbReference>
<dbReference type="AlphaFoldDB" id="A0A5N5XF24"/>
<dbReference type="OrthoDB" id="1577640at2759"/>
<dbReference type="InterPro" id="IPR002110">
    <property type="entry name" value="Ankyrin_rpt"/>
</dbReference>
<dbReference type="Proteomes" id="UP000326565">
    <property type="component" value="Unassembled WGS sequence"/>
</dbReference>
<evidence type="ECO:0000313" key="4">
    <source>
        <dbReference type="EMBL" id="KAB8078775.1"/>
    </source>
</evidence>
<evidence type="ECO:0000256" key="1">
    <source>
        <dbReference type="ARBA" id="ARBA00022737"/>
    </source>
</evidence>
<organism evidence="4 5">
    <name type="scientific">Aspergillus leporis</name>
    <dbReference type="NCBI Taxonomy" id="41062"/>
    <lineage>
        <taxon>Eukaryota</taxon>
        <taxon>Fungi</taxon>
        <taxon>Dikarya</taxon>
        <taxon>Ascomycota</taxon>
        <taxon>Pezizomycotina</taxon>
        <taxon>Eurotiomycetes</taxon>
        <taxon>Eurotiomycetidae</taxon>
        <taxon>Eurotiales</taxon>
        <taxon>Aspergillaceae</taxon>
        <taxon>Aspergillus</taxon>
        <taxon>Aspergillus subgen. Circumdati</taxon>
    </lineage>
</organism>
<dbReference type="PROSITE" id="PS50088">
    <property type="entry name" value="ANK_REPEAT"/>
    <property type="match status" value="1"/>
</dbReference>
<dbReference type="PANTHER" id="PTHR24198">
    <property type="entry name" value="ANKYRIN REPEAT AND PROTEIN KINASE DOMAIN-CONTAINING PROTEIN"/>
    <property type="match status" value="1"/>
</dbReference>
<dbReference type="Pfam" id="PF13637">
    <property type="entry name" value="Ank_4"/>
    <property type="match status" value="1"/>
</dbReference>
<dbReference type="PANTHER" id="PTHR24198:SF165">
    <property type="entry name" value="ANKYRIN REPEAT-CONTAINING PROTEIN-RELATED"/>
    <property type="match status" value="1"/>
</dbReference>
<protein>
    <submittedName>
        <fullName evidence="4">Ankyrin repeat-containing domain protein</fullName>
    </submittedName>
</protein>
<proteinExistence type="predicted"/>
<evidence type="ECO:0000313" key="5">
    <source>
        <dbReference type="Proteomes" id="UP000326565"/>
    </source>
</evidence>
<evidence type="ECO:0000256" key="2">
    <source>
        <dbReference type="ARBA" id="ARBA00023043"/>
    </source>
</evidence>
<sequence>MPIVRLEFRTSNFGLCETPEEWMSQYGTPSIFGRRPYLETCNFIVSRAINSGNTQAFKKYLQWGMNIRGYISEGHTVLSYALSAKNESVAWYLLREKMVQADDIDQQLGLYEYAESLAGMTVTEDMEWLLNDLMNLDPDRFIAALSAEAIVDSCSKFSVNTVVRLLESGLRLTAKHRWTGQTLLHAAAQRSDSEVLKWVLNKAHKEQASWFFEEDKYGWTALQCAFKSKASRDKNVGLLLEWVSIAKRNEIDFKGDHTLWLAAWYGHLPAVELLLDLGCDPNYVPKGCSNKPLHWAINYAREHLSEKEAFAKGCRIISLLVGHRAGQNIQNAWEQTAF</sequence>
<dbReference type="Gene3D" id="1.25.40.20">
    <property type="entry name" value="Ankyrin repeat-containing domain"/>
    <property type="match status" value="2"/>
</dbReference>